<evidence type="ECO:0000313" key="7">
    <source>
        <dbReference type="EMBL" id="RXJ60236.1"/>
    </source>
</evidence>
<dbReference type="AlphaFoldDB" id="A0A4Q0XS72"/>
<keyword evidence="3 5" id="KW-0597">Phosphoprotein</keyword>
<reference evidence="7 8" key="1">
    <citation type="submission" date="2017-10" db="EMBL/GenBank/DDBJ databases">
        <title>Genomics of the genus Arcobacter.</title>
        <authorList>
            <person name="Perez-Cataluna A."/>
            <person name="Figueras M.J."/>
        </authorList>
    </citation>
    <scope>NUCLEOTIDE SEQUENCE [LARGE SCALE GENOMIC DNA]</scope>
    <source>
        <strain evidence="7 8">CECT 8987</strain>
    </source>
</reference>
<dbReference type="PANTHER" id="PTHR44591">
    <property type="entry name" value="STRESS RESPONSE REGULATOR PROTEIN 1"/>
    <property type="match status" value="1"/>
</dbReference>
<feature type="domain" description="Response regulatory" evidence="6">
    <location>
        <begin position="2"/>
        <end position="120"/>
    </location>
</feature>
<dbReference type="GO" id="GO:0000160">
    <property type="term" value="P:phosphorelay signal transduction system"/>
    <property type="evidence" value="ECO:0007669"/>
    <property type="project" value="InterPro"/>
</dbReference>
<name>A0A4Q0XS72_9BACT</name>
<dbReference type="GO" id="GO:0097588">
    <property type="term" value="P:archaeal or bacterial-type flagellum-dependent cell motility"/>
    <property type="evidence" value="ECO:0007669"/>
    <property type="project" value="UniProtKB-KW"/>
</dbReference>
<dbReference type="SUPFAM" id="SSF52172">
    <property type="entry name" value="CheY-like"/>
    <property type="match status" value="1"/>
</dbReference>
<comment type="cofactor">
    <cofactor evidence="1">
        <name>Mg(2+)</name>
        <dbReference type="ChEBI" id="CHEBI:18420"/>
    </cofactor>
</comment>
<feature type="modified residue" description="4-aspartylphosphate" evidence="5">
    <location>
        <position position="55"/>
    </location>
</feature>
<gene>
    <name evidence="7" type="ORF">CRV04_04330</name>
</gene>
<evidence type="ECO:0000256" key="2">
    <source>
        <dbReference type="ARBA" id="ARBA00022500"/>
    </source>
</evidence>
<dbReference type="Gene3D" id="3.40.50.2300">
    <property type="match status" value="1"/>
</dbReference>
<keyword evidence="2" id="KW-0145">Chemotaxis</keyword>
<dbReference type="PROSITE" id="PS50110">
    <property type="entry name" value="RESPONSE_REGULATORY"/>
    <property type="match status" value="1"/>
</dbReference>
<accession>A0A4Q0XS72</accession>
<evidence type="ECO:0000256" key="4">
    <source>
        <dbReference type="ARBA" id="ARBA00022779"/>
    </source>
</evidence>
<dbReference type="InterPro" id="IPR050595">
    <property type="entry name" value="Bact_response_regulator"/>
</dbReference>
<evidence type="ECO:0000256" key="1">
    <source>
        <dbReference type="ARBA" id="ARBA00001946"/>
    </source>
</evidence>
<keyword evidence="4" id="KW-0283">Flagellar rotation</keyword>
<proteinExistence type="predicted"/>
<comment type="caution">
    <text evidence="7">The sequence shown here is derived from an EMBL/GenBank/DDBJ whole genome shotgun (WGS) entry which is preliminary data.</text>
</comment>
<dbReference type="OrthoDB" id="9780312at2"/>
<evidence type="ECO:0000313" key="8">
    <source>
        <dbReference type="Proteomes" id="UP000290657"/>
    </source>
</evidence>
<protein>
    <submittedName>
        <fullName evidence="7">Response regulator</fullName>
    </submittedName>
</protein>
<dbReference type="Pfam" id="PF00072">
    <property type="entry name" value="Response_reg"/>
    <property type="match status" value="1"/>
</dbReference>
<dbReference type="GO" id="GO:0006935">
    <property type="term" value="P:chemotaxis"/>
    <property type="evidence" value="ECO:0007669"/>
    <property type="project" value="UniProtKB-KW"/>
</dbReference>
<evidence type="ECO:0000256" key="5">
    <source>
        <dbReference type="PROSITE-ProRule" id="PRU00169"/>
    </source>
</evidence>
<organism evidence="7 8">
    <name type="scientific">Candidatus Marinarcus aquaticus</name>
    <dbReference type="NCBI Taxonomy" id="2044504"/>
    <lineage>
        <taxon>Bacteria</taxon>
        <taxon>Pseudomonadati</taxon>
        <taxon>Campylobacterota</taxon>
        <taxon>Epsilonproteobacteria</taxon>
        <taxon>Campylobacterales</taxon>
        <taxon>Arcobacteraceae</taxon>
        <taxon>Candidatus Marinarcus</taxon>
    </lineage>
</organism>
<dbReference type="RefSeq" id="WP_128995585.1">
    <property type="nucleotide sequence ID" value="NZ_PDKN01000002.1"/>
</dbReference>
<dbReference type="Proteomes" id="UP000290657">
    <property type="component" value="Unassembled WGS sequence"/>
</dbReference>
<evidence type="ECO:0000256" key="3">
    <source>
        <dbReference type="ARBA" id="ARBA00022553"/>
    </source>
</evidence>
<dbReference type="SMART" id="SM00448">
    <property type="entry name" value="REC"/>
    <property type="match status" value="1"/>
</dbReference>
<dbReference type="EMBL" id="PDKN01000002">
    <property type="protein sequence ID" value="RXJ60236.1"/>
    <property type="molecule type" value="Genomic_DNA"/>
</dbReference>
<dbReference type="InterPro" id="IPR011006">
    <property type="entry name" value="CheY-like_superfamily"/>
</dbReference>
<evidence type="ECO:0000259" key="6">
    <source>
        <dbReference type="PROSITE" id="PS50110"/>
    </source>
</evidence>
<dbReference type="InterPro" id="IPR001789">
    <property type="entry name" value="Sig_transdc_resp-reg_receiver"/>
</dbReference>
<keyword evidence="8" id="KW-1185">Reference proteome</keyword>
<sequence>MKVLVADDSKMARKMLIKIFSDCREGQEDEILQAQNGEEAVNLYKENTFDVVFLDLTMPIMDGFHALKLIKEFDSNAKVIVVSADIQQGSMSQVREDGAIDFVKKPISDVKMKQILEKIK</sequence>
<dbReference type="PANTHER" id="PTHR44591:SF24">
    <property type="entry name" value="PROTEIN-GLUTAMATE METHYLESTERASE_PROTEIN-GLUTAMINE GLUTAMINASE 1"/>
    <property type="match status" value="1"/>
</dbReference>